<protein>
    <submittedName>
        <fullName evidence="1">Uncharacterized protein</fullName>
    </submittedName>
</protein>
<dbReference type="EMBL" id="JAIBSC010000165">
    <property type="protein sequence ID" value="KAH1894038.1"/>
    <property type="molecule type" value="Genomic_DNA"/>
</dbReference>
<dbReference type="AlphaFoldDB" id="A0A8H4MJV1"/>
<evidence type="ECO:0000313" key="1">
    <source>
        <dbReference type="EMBL" id="KAH1894038.1"/>
    </source>
</evidence>
<reference evidence="1" key="1">
    <citation type="submission" date="2021-08" db="EMBL/GenBank/DDBJ databases">
        <title>Global Aspergillus fumigatus from environmental and clinical sources.</title>
        <authorList>
            <person name="Barber A."/>
            <person name="Sae-Ong T."/>
        </authorList>
    </citation>
    <scope>NUCLEOTIDE SEQUENCE</scope>
    <source>
        <strain evidence="1">NRZ-2016-071</strain>
    </source>
</reference>
<accession>A0A8H4MJV1</accession>
<evidence type="ECO:0000313" key="2">
    <source>
        <dbReference type="Proteomes" id="UP000813423"/>
    </source>
</evidence>
<comment type="caution">
    <text evidence="1">The sequence shown here is derived from an EMBL/GenBank/DDBJ whole genome shotgun (WGS) entry which is preliminary data.</text>
</comment>
<gene>
    <name evidence="1" type="ORF">KXV57_002556</name>
</gene>
<name>A0A8H4MJV1_ASPFM</name>
<proteinExistence type="predicted"/>
<organism evidence="1 2">
    <name type="scientific">Aspergillus fumigatus</name>
    <name type="common">Neosartorya fumigata</name>
    <dbReference type="NCBI Taxonomy" id="746128"/>
    <lineage>
        <taxon>Eukaryota</taxon>
        <taxon>Fungi</taxon>
        <taxon>Dikarya</taxon>
        <taxon>Ascomycota</taxon>
        <taxon>Pezizomycotina</taxon>
        <taxon>Eurotiomycetes</taxon>
        <taxon>Eurotiomycetidae</taxon>
        <taxon>Eurotiales</taxon>
        <taxon>Aspergillaceae</taxon>
        <taxon>Aspergillus</taxon>
        <taxon>Aspergillus subgen. Fumigati</taxon>
    </lineage>
</organism>
<dbReference type="Proteomes" id="UP000813423">
    <property type="component" value="Unassembled WGS sequence"/>
</dbReference>
<sequence>MPTKKRKSSKPQSPRTLDQAWQQLVEAPQFIQHRGGLTPTEESRIKDGFGILQESNRPSPTMVGNYWQFLKSVEKDCGSEMVGLCAAAFGRTAIGRMKYRLRVELALKVKENQANLHCEAVNKAVQAIKQKRKHAQTRDLGTLTGDVYELTKDDARMIANSDQIGGKIWLTDPYSVNTASFITIPISDELKTQFIIQRPKVM</sequence>
<dbReference type="OMA" id="PQWHEST"/>